<dbReference type="AlphaFoldDB" id="A0A2T6ZFC9"/>
<sequence length="82" mass="9318">MLSLAGLGSWWAKGVFLLSGHWIGACGWIGEDEWARLGKAIFYSQLNGVCEHDRNCMTPKSKQKARFWRYAITVMLTNVLQL</sequence>
<organism evidence="2 3">
    <name type="scientific">Tuber borchii</name>
    <name type="common">White truffle</name>
    <dbReference type="NCBI Taxonomy" id="42251"/>
    <lineage>
        <taxon>Eukaryota</taxon>
        <taxon>Fungi</taxon>
        <taxon>Dikarya</taxon>
        <taxon>Ascomycota</taxon>
        <taxon>Pezizomycotina</taxon>
        <taxon>Pezizomycetes</taxon>
        <taxon>Pezizales</taxon>
        <taxon>Tuberaceae</taxon>
        <taxon>Tuber</taxon>
    </lineage>
</organism>
<dbReference type="EMBL" id="NESQ01000315">
    <property type="protein sequence ID" value="PUU74208.1"/>
    <property type="molecule type" value="Genomic_DNA"/>
</dbReference>
<dbReference type="Proteomes" id="UP000244722">
    <property type="component" value="Unassembled WGS sequence"/>
</dbReference>
<evidence type="ECO:0008006" key="4">
    <source>
        <dbReference type="Google" id="ProtNLM"/>
    </source>
</evidence>
<gene>
    <name evidence="2" type="ORF">B9Z19DRAFT_1093382</name>
</gene>
<feature type="chain" id="PRO_5015476701" description="Secreted protein" evidence="1">
    <location>
        <begin position="28"/>
        <end position="82"/>
    </location>
</feature>
<evidence type="ECO:0000313" key="3">
    <source>
        <dbReference type="Proteomes" id="UP000244722"/>
    </source>
</evidence>
<protein>
    <recommendedName>
        <fullName evidence="4">Secreted protein</fullName>
    </recommendedName>
</protein>
<evidence type="ECO:0000313" key="2">
    <source>
        <dbReference type="EMBL" id="PUU74208.1"/>
    </source>
</evidence>
<reference evidence="2 3" key="1">
    <citation type="submission" date="2017-04" db="EMBL/GenBank/DDBJ databases">
        <title>Draft genome sequence of Tuber borchii Vittad., a whitish edible truffle.</title>
        <authorList>
            <consortium name="DOE Joint Genome Institute"/>
            <person name="Murat C."/>
            <person name="Kuo A."/>
            <person name="Barry K.W."/>
            <person name="Clum A."/>
            <person name="Dockter R.B."/>
            <person name="Fauchery L."/>
            <person name="Iotti M."/>
            <person name="Kohler A."/>
            <person name="Labutti K."/>
            <person name="Lindquist E.A."/>
            <person name="Lipzen A."/>
            <person name="Ohm R.A."/>
            <person name="Wang M."/>
            <person name="Grigoriev I.V."/>
            <person name="Zambonelli A."/>
            <person name="Martin F.M."/>
        </authorList>
    </citation>
    <scope>NUCLEOTIDE SEQUENCE [LARGE SCALE GENOMIC DNA]</scope>
    <source>
        <strain evidence="2 3">Tbo3840</strain>
    </source>
</reference>
<feature type="signal peptide" evidence="1">
    <location>
        <begin position="1"/>
        <end position="27"/>
    </location>
</feature>
<keyword evidence="3" id="KW-1185">Reference proteome</keyword>
<comment type="caution">
    <text evidence="2">The sequence shown here is derived from an EMBL/GenBank/DDBJ whole genome shotgun (WGS) entry which is preliminary data.</text>
</comment>
<accession>A0A2T6ZFC9</accession>
<proteinExistence type="predicted"/>
<keyword evidence="1" id="KW-0732">Signal</keyword>
<evidence type="ECO:0000256" key="1">
    <source>
        <dbReference type="SAM" id="SignalP"/>
    </source>
</evidence>
<name>A0A2T6ZFC9_TUBBO</name>